<dbReference type="EMBL" id="JAEQNA010000001">
    <property type="protein sequence ID" value="MBL0419615.1"/>
    <property type="molecule type" value="Genomic_DNA"/>
</dbReference>
<dbReference type="InterPro" id="IPR009211">
    <property type="entry name" value="TagJ"/>
</dbReference>
<evidence type="ECO:0000313" key="1">
    <source>
        <dbReference type="EMBL" id="MBL0419615.1"/>
    </source>
</evidence>
<protein>
    <submittedName>
        <fullName evidence="1">Virulence protein SciE type</fullName>
    </submittedName>
</protein>
<accession>A0A937D2C6</accession>
<evidence type="ECO:0000313" key="2">
    <source>
        <dbReference type="Proteomes" id="UP000613011"/>
    </source>
</evidence>
<organism evidence="1 2">
    <name type="scientific">Ramlibacter aurantiacus</name>
    <dbReference type="NCBI Taxonomy" id="2801330"/>
    <lineage>
        <taxon>Bacteria</taxon>
        <taxon>Pseudomonadati</taxon>
        <taxon>Pseudomonadota</taxon>
        <taxon>Betaproteobacteria</taxon>
        <taxon>Burkholderiales</taxon>
        <taxon>Comamonadaceae</taxon>
        <taxon>Ramlibacter</taxon>
    </lineage>
</organism>
<reference evidence="1" key="1">
    <citation type="submission" date="2021-01" db="EMBL/GenBank/DDBJ databases">
        <title>Ramlibacter sp. strain AW1 16S ribosomal RNA gene Genome sequencing and assembly.</title>
        <authorList>
            <person name="Kang M."/>
        </authorList>
    </citation>
    <scope>NUCLEOTIDE SEQUENCE</scope>
    <source>
        <strain evidence="1">AW1</strain>
    </source>
</reference>
<proteinExistence type="predicted"/>
<dbReference type="AlphaFoldDB" id="A0A937D2C6"/>
<dbReference type="Proteomes" id="UP000613011">
    <property type="component" value="Unassembled WGS sequence"/>
</dbReference>
<dbReference type="Pfam" id="PF07024">
    <property type="entry name" value="ImpE"/>
    <property type="match status" value="1"/>
</dbReference>
<dbReference type="InterPro" id="IPR011990">
    <property type="entry name" value="TPR-like_helical_dom_sf"/>
</dbReference>
<sequence>MSTDTDIAADALQAIRAGELRRALELLQEHVRRQPSDARLRTFLFQLLAVRGEWDRALRQLGMAGELDPSAQPMVQTYEGAIRCEPLREQVFAGKKVPLLLGEPEPWTALLLEALLQEGQGDSAAGAGLRARALDEAPVSAGTANGEAFEWLADADTRIGPVLEAVMQGRYYWVPFTRIARISLDPPVDLRDVVWMPAHLQFSNGGESVALLPTRYAGTPLDQDAFALSRRTDWAEPEPGRFVGQGQRILATPSTEYPLMDLREVVFDLPAAGPDDEHAQD</sequence>
<name>A0A937D2C6_9BURK</name>
<dbReference type="SUPFAM" id="SSF144059">
    <property type="entry name" value="ImpE-like"/>
    <property type="match status" value="1"/>
</dbReference>
<keyword evidence="2" id="KW-1185">Reference proteome</keyword>
<dbReference type="RefSeq" id="WP_201682629.1">
    <property type="nucleotide sequence ID" value="NZ_JAEQNA010000001.1"/>
</dbReference>
<dbReference type="Gene3D" id="1.25.40.10">
    <property type="entry name" value="Tetratricopeptide repeat domain"/>
    <property type="match status" value="1"/>
</dbReference>
<gene>
    <name evidence="1" type="ORF">JI739_04555</name>
</gene>
<dbReference type="PIRSF" id="PIRSF029288">
    <property type="entry name" value="SciE_ImpE"/>
    <property type="match status" value="1"/>
</dbReference>
<comment type="caution">
    <text evidence="1">The sequence shown here is derived from an EMBL/GenBank/DDBJ whole genome shotgun (WGS) entry which is preliminary data.</text>
</comment>